<dbReference type="GO" id="GO:0003677">
    <property type="term" value="F:DNA binding"/>
    <property type="evidence" value="ECO:0007669"/>
    <property type="project" value="UniProtKB-UniRule"/>
</dbReference>
<evidence type="ECO:0000259" key="6">
    <source>
        <dbReference type="PROSITE" id="PS51898"/>
    </source>
</evidence>
<name>A0A124DX91_PAEAM</name>
<dbReference type="PANTHER" id="PTHR30349:SF64">
    <property type="entry name" value="PROPHAGE INTEGRASE INTD-RELATED"/>
    <property type="match status" value="1"/>
</dbReference>
<dbReference type="InterPro" id="IPR013762">
    <property type="entry name" value="Integrase-like_cat_sf"/>
</dbReference>
<dbReference type="GO" id="GO:0006310">
    <property type="term" value="P:DNA recombination"/>
    <property type="evidence" value="ECO:0007669"/>
    <property type="project" value="UniProtKB-KW"/>
</dbReference>
<comment type="similarity">
    <text evidence="1">Belongs to the 'phage' integrase family.</text>
</comment>
<comment type="caution">
    <text evidence="8">The sequence shown here is derived from an EMBL/GenBank/DDBJ whole genome shotgun (WGS) entry which is preliminary data.</text>
</comment>
<dbReference type="InterPro" id="IPR044068">
    <property type="entry name" value="CB"/>
</dbReference>
<dbReference type="InterPro" id="IPR004107">
    <property type="entry name" value="Integrase_SAM-like_N"/>
</dbReference>
<dbReference type="InterPro" id="IPR010998">
    <property type="entry name" value="Integrase_recombinase_N"/>
</dbReference>
<dbReference type="PANTHER" id="PTHR30349">
    <property type="entry name" value="PHAGE INTEGRASE-RELATED"/>
    <property type="match status" value="1"/>
</dbReference>
<dbReference type="InterPro" id="IPR050090">
    <property type="entry name" value="Tyrosine_recombinase_XerCD"/>
</dbReference>
<gene>
    <name evidence="8" type="ORF">PAHA3_0383</name>
</gene>
<dbReference type="AlphaFoldDB" id="A0A124DX91"/>
<sequence length="371" mass="43097">MNEHATTNETITITKGSAELLHIYIPYNPAYIERIRRIKGRRWESKPKVWIIPYTTAAIQEFMNQFDPVDVQIAPELWVESEELQHWKTSKGSDAWSKESLQKALTLRGYSRKTIKAYCNQVERFLSSLALKDTDVTSSKVQTYCLGLLEQGISHSSVNQTISAIRFYCKHVLHHPTDIQYIRPKKQIKLPKVMSEKEVAQLLKSVTNLKHKTILFLTYSSGLRVGEVVRLQCSDLDIERQTLIVRQGKGQKDRRTLLSNLAWEIVQEYITEYRPNRWLFPGQSSDRHLTERSVQKVFEEARQRACIVKKVSIHALRHSFATHLLENGTDLRYIQELLGHTSARTTQRYTHVSMKNIQRIQSPLDRLDLGE</sequence>
<dbReference type="InterPro" id="IPR002104">
    <property type="entry name" value="Integrase_catalytic"/>
</dbReference>
<dbReference type="Proteomes" id="UP000069697">
    <property type="component" value="Unassembled WGS sequence"/>
</dbReference>
<evidence type="ECO:0000256" key="2">
    <source>
        <dbReference type="ARBA" id="ARBA00022908"/>
    </source>
</evidence>
<keyword evidence="4" id="KW-0233">DNA recombination</keyword>
<dbReference type="EMBL" id="BCNV01000001">
    <property type="protein sequence ID" value="GAS80313.1"/>
    <property type="molecule type" value="Genomic_DNA"/>
</dbReference>
<dbReference type="SUPFAM" id="SSF56349">
    <property type="entry name" value="DNA breaking-rejoining enzymes"/>
    <property type="match status" value="1"/>
</dbReference>
<dbReference type="PROSITE" id="PS51898">
    <property type="entry name" value="TYR_RECOMBINASE"/>
    <property type="match status" value="1"/>
</dbReference>
<feature type="domain" description="Core-binding (CB)" evidence="7">
    <location>
        <begin position="87"/>
        <end position="173"/>
    </location>
</feature>
<evidence type="ECO:0000259" key="7">
    <source>
        <dbReference type="PROSITE" id="PS51900"/>
    </source>
</evidence>
<dbReference type="InterPro" id="IPR011010">
    <property type="entry name" value="DNA_brk_join_enz"/>
</dbReference>
<keyword evidence="2" id="KW-0229">DNA integration</keyword>
<reference evidence="9" key="2">
    <citation type="submission" date="2016-01" db="EMBL/GenBank/DDBJ databases">
        <title>Draft Genome Sequence of Paenibacillus amylolyticus Heshi-A3 that Was Isolated from Fermented Rice Bran with Aging Salted Mackerel, Which Was Named Heshiko as Traditional Fermented Seafood in Japan.</title>
        <authorList>
            <person name="Akuzawa S."/>
            <person name="Nakagawa J."/>
            <person name="Kanekatsu T."/>
            <person name="Kubota E."/>
            <person name="Ohtake R."/>
            <person name="Suzuki T."/>
            <person name="Kanesaki Y."/>
        </authorList>
    </citation>
    <scope>NUCLEOTIDE SEQUENCE [LARGE SCALE GENOMIC DNA]</scope>
    <source>
        <strain evidence="9">Heshi-A3</strain>
    </source>
</reference>
<evidence type="ECO:0000256" key="5">
    <source>
        <dbReference type="PROSITE-ProRule" id="PRU01248"/>
    </source>
</evidence>
<dbReference type="Pfam" id="PF00589">
    <property type="entry name" value="Phage_integrase"/>
    <property type="match status" value="1"/>
</dbReference>
<dbReference type="Gene3D" id="1.10.150.130">
    <property type="match status" value="1"/>
</dbReference>
<evidence type="ECO:0000256" key="3">
    <source>
        <dbReference type="ARBA" id="ARBA00023125"/>
    </source>
</evidence>
<reference evidence="8 9" key="1">
    <citation type="journal article" date="2016" name="Genome Announc.">
        <title>Draft Genome Sequence of Paenibacillus amylolyticus Heshi-A3, Isolated from Fermented Rice Bran in a Japanese Fermented Seafood Dish.</title>
        <authorList>
            <person name="Akuzawa S."/>
            <person name="Nagaoka J."/>
            <person name="Kanekatsu M."/>
            <person name="Kubota E."/>
            <person name="Ohtake R."/>
            <person name="Suzuki T."/>
            <person name="Kanesaki Y."/>
        </authorList>
    </citation>
    <scope>NUCLEOTIDE SEQUENCE [LARGE SCALE GENOMIC DNA]</scope>
    <source>
        <strain evidence="8 9">Heshi-A3</strain>
    </source>
</reference>
<evidence type="ECO:0000256" key="4">
    <source>
        <dbReference type="ARBA" id="ARBA00023172"/>
    </source>
</evidence>
<dbReference type="PROSITE" id="PS51900">
    <property type="entry name" value="CB"/>
    <property type="match status" value="1"/>
</dbReference>
<organism evidence="8 9">
    <name type="scientific">Paenibacillus amylolyticus</name>
    <dbReference type="NCBI Taxonomy" id="1451"/>
    <lineage>
        <taxon>Bacteria</taxon>
        <taxon>Bacillati</taxon>
        <taxon>Bacillota</taxon>
        <taxon>Bacilli</taxon>
        <taxon>Bacillales</taxon>
        <taxon>Paenibacillaceae</taxon>
        <taxon>Paenibacillus</taxon>
    </lineage>
</organism>
<dbReference type="GO" id="GO:0015074">
    <property type="term" value="P:DNA integration"/>
    <property type="evidence" value="ECO:0007669"/>
    <property type="project" value="UniProtKB-KW"/>
</dbReference>
<proteinExistence type="inferred from homology"/>
<evidence type="ECO:0000313" key="9">
    <source>
        <dbReference type="Proteomes" id="UP000069697"/>
    </source>
</evidence>
<feature type="domain" description="Tyr recombinase" evidence="6">
    <location>
        <begin position="189"/>
        <end position="362"/>
    </location>
</feature>
<protein>
    <submittedName>
        <fullName evidence="8">Integrase/recombinase</fullName>
    </submittedName>
</protein>
<evidence type="ECO:0000313" key="8">
    <source>
        <dbReference type="EMBL" id="GAS80313.1"/>
    </source>
</evidence>
<accession>A0A124DX91</accession>
<dbReference type="Gene3D" id="1.10.443.10">
    <property type="entry name" value="Intergrase catalytic core"/>
    <property type="match status" value="1"/>
</dbReference>
<dbReference type="RefSeq" id="WP_305778486.1">
    <property type="nucleotide sequence ID" value="NZ_BCNV01000001.1"/>
</dbReference>
<evidence type="ECO:0000256" key="1">
    <source>
        <dbReference type="ARBA" id="ARBA00008857"/>
    </source>
</evidence>
<dbReference type="Pfam" id="PF13495">
    <property type="entry name" value="Phage_int_SAM_4"/>
    <property type="match status" value="1"/>
</dbReference>
<keyword evidence="3 5" id="KW-0238">DNA-binding</keyword>